<dbReference type="Proteomes" id="UP000024837">
    <property type="component" value="Unassembled WGS sequence"/>
</dbReference>
<feature type="compositionally biased region" description="Basic and acidic residues" evidence="1">
    <location>
        <begin position="244"/>
        <end position="261"/>
    </location>
</feature>
<dbReference type="AlphaFoldDB" id="W7IAU6"/>
<gene>
    <name evidence="3" type="ORF">DRE_04588</name>
</gene>
<dbReference type="HOGENOM" id="CLU_658925_0_0_1"/>
<keyword evidence="4" id="KW-1185">Reference proteome</keyword>
<evidence type="ECO:0000313" key="3">
    <source>
        <dbReference type="EMBL" id="EWC46210.1"/>
    </source>
</evidence>
<evidence type="ECO:0000256" key="1">
    <source>
        <dbReference type="SAM" id="MobiDB-lite"/>
    </source>
</evidence>
<organism evidence="3 4">
    <name type="scientific">Drechslerella stenobrocha 248</name>
    <dbReference type="NCBI Taxonomy" id="1043628"/>
    <lineage>
        <taxon>Eukaryota</taxon>
        <taxon>Fungi</taxon>
        <taxon>Dikarya</taxon>
        <taxon>Ascomycota</taxon>
        <taxon>Pezizomycotina</taxon>
        <taxon>Orbiliomycetes</taxon>
        <taxon>Orbiliales</taxon>
        <taxon>Orbiliaceae</taxon>
        <taxon>Drechslerella</taxon>
    </lineage>
</organism>
<feature type="compositionally biased region" description="Polar residues" evidence="1">
    <location>
        <begin position="224"/>
        <end position="243"/>
    </location>
</feature>
<evidence type="ECO:0000313" key="4">
    <source>
        <dbReference type="Proteomes" id="UP000024837"/>
    </source>
</evidence>
<protein>
    <submittedName>
        <fullName evidence="3">Uncharacterized protein</fullName>
    </submittedName>
</protein>
<feature type="compositionally biased region" description="Low complexity" evidence="1">
    <location>
        <begin position="381"/>
        <end position="412"/>
    </location>
</feature>
<dbReference type="OrthoDB" id="5372760at2759"/>
<keyword evidence="2" id="KW-0812">Transmembrane</keyword>
<evidence type="ECO:0000256" key="2">
    <source>
        <dbReference type="SAM" id="Phobius"/>
    </source>
</evidence>
<feature type="compositionally biased region" description="Polar residues" evidence="1">
    <location>
        <begin position="342"/>
        <end position="351"/>
    </location>
</feature>
<dbReference type="EMBL" id="KI966420">
    <property type="protein sequence ID" value="EWC46210.1"/>
    <property type="molecule type" value="Genomic_DNA"/>
</dbReference>
<feature type="compositionally biased region" description="Basic residues" evidence="1">
    <location>
        <begin position="330"/>
        <end position="340"/>
    </location>
</feature>
<reference evidence="3 4" key="1">
    <citation type="submission" date="2013-05" db="EMBL/GenBank/DDBJ databases">
        <title>Drechslerella stenobrocha genome reveals carnivorous origination and mechanical trapping mechanism of predatory fungi.</title>
        <authorList>
            <person name="Liu X."/>
            <person name="Zhang W."/>
            <person name="Liu K."/>
        </authorList>
    </citation>
    <scope>NUCLEOTIDE SEQUENCE [LARGE SCALE GENOMIC DNA]</scope>
    <source>
        <strain evidence="3 4">248</strain>
    </source>
</reference>
<accession>W7IAU6</accession>
<feature type="region of interest" description="Disordered" evidence="1">
    <location>
        <begin position="330"/>
        <end position="433"/>
    </location>
</feature>
<keyword evidence="2" id="KW-0472">Membrane</keyword>
<proteinExistence type="predicted"/>
<feature type="compositionally biased region" description="Basic and acidic residues" evidence="1">
    <location>
        <begin position="421"/>
        <end position="433"/>
    </location>
</feature>
<feature type="transmembrane region" description="Helical" evidence="2">
    <location>
        <begin position="269"/>
        <end position="290"/>
    </location>
</feature>
<sequence length="433" mass="46292">MPFSWGFGIDRDSRLILPSTLLLLLANSIPGAFANLAARTQARIDIRTATLSPTATWTTAPHASRTTPAPRLANSCSSKQLFARQVNTADPRFCAFANGDGASPLYCAEGYTCTFVGVNQAWGCCNPRGCVNAPRTCINAGEGLSFCTSYPYLDPASCTAIFISAYTSLLSCEEKQPACQTYLLRTATFDPGNIDGVPSFTCGATSTQVFVYLNAITNVGSKATYSNTGASTPNPTAAGGNTNKADDKSNSGTSSDKDNDNNNKGLDTGAIVGAVVGAIGVVVTILVTLFPRQMTRFFTFGLRPKKGYSNHEIRNMAWAYVTGQVAHTHTHMHTHTHVHHVQQPQTASQTNLAQPLPAPTPSPSPAQQWNQPGGYTGYAGYGAQPAPAYQPQGMAHPPPHAYEYPEYGAGYAMPQGYQLREQQRPFLDDSSKQ</sequence>
<feature type="region of interest" description="Disordered" evidence="1">
    <location>
        <begin position="224"/>
        <end position="264"/>
    </location>
</feature>
<name>W7IAU6_9PEZI</name>
<keyword evidence="2" id="KW-1133">Transmembrane helix</keyword>